<organism evidence="1 2">
    <name type="scientific">Bauhinia variegata</name>
    <name type="common">Purple orchid tree</name>
    <name type="synonym">Phanera variegata</name>
    <dbReference type="NCBI Taxonomy" id="167791"/>
    <lineage>
        <taxon>Eukaryota</taxon>
        <taxon>Viridiplantae</taxon>
        <taxon>Streptophyta</taxon>
        <taxon>Embryophyta</taxon>
        <taxon>Tracheophyta</taxon>
        <taxon>Spermatophyta</taxon>
        <taxon>Magnoliopsida</taxon>
        <taxon>eudicotyledons</taxon>
        <taxon>Gunneridae</taxon>
        <taxon>Pentapetalae</taxon>
        <taxon>rosids</taxon>
        <taxon>fabids</taxon>
        <taxon>Fabales</taxon>
        <taxon>Fabaceae</taxon>
        <taxon>Cercidoideae</taxon>
        <taxon>Cercideae</taxon>
        <taxon>Bauhiniinae</taxon>
        <taxon>Bauhinia</taxon>
    </lineage>
</organism>
<gene>
    <name evidence="1" type="ORF">L6164_023054</name>
</gene>
<sequence length="323" mass="36434">MAACTTPSSLMLTHAASSVHPQDLSPSLRCFNPRPLSRTFRLYPLVLRSRGRSPNKLVDVNLHREAKSRSYHVVVAALAAEVEVAEGVGPKEGVEGGDRSRTSTITAPKPKKGKAALLLNRDRMRSKRFLEIQKLRENKKEYDVKTAISLVKETANTKFVETVEAHFRLNIDPKYNDQQLRATEGAKIEEASVRISESQEYMPMPRKPALFGDMKRRNLDRILCNQRESQERISRSFRGLVASIAEGYQGKGLSLQDLIQEGTIGLLHGARKFDTDRGYKLSTYVYWWIKQAIIRAVAKNSRLVRLPGNKCEMVAKVAEARPF</sequence>
<accession>A0ACB9MKH5</accession>
<comment type="caution">
    <text evidence="1">The sequence shown here is derived from an EMBL/GenBank/DDBJ whole genome shotgun (WGS) entry which is preliminary data.</text>
</comment>
<evidence type="ECO:0000313" key="2">
    <source>
        <dbReference type="Proteomes" id="UP000828941"/>
    </source>
</evidence>
<dbReference type="EMBL" id="CM039434">
    <property type="protein sequence ID" value="KAI4323450.1"/>
    <property type="molecule type" value="Genomic_DNA"/>
</dbReference>
<protein>
    <submittedName>
        <fullName evidence="1">Uncharacterized protein</fullName>
    </submittedName>
</protein>
<reference evidence="1 2" key="1">
    <citation type="journal article" date="2022" name="DNA Res.">
        <title>Chromosomal-level genome assembly of the orchid tree Bauhinia variegata (Leguminosae; Cercidoideae) supports the allotetraploid origin hypothesis of Bauhinia.</title>
        <authorList>
            <person name="Zhong Y."/>
            <person name="Chen Y."/>
            <person name="Zheng D."/>
            <person name="Pang J."/>
            <person name="Liu Y."/>
            <person name="Luo S."/>
            <person name="Meng S."/>
            <person name="Qian L."/>
            <person name="Wei D."/>
            <person name="Dai S."/>
            <person name="Zhou R."/>
        </authorList>
    </citation>
    <scope>NUCLEOTIDE SEQUENCE [LARGE SCALE GENOMIC DNA]</scope>
    <source>
        <strain evidence="1">BV-YZ2020</strain>
    </source>
</reference>
<keyword evidence="2" id="KW-1185">Reference proteome</keyword>
<proteinExistence type="predicted"/>
<evidence type="ECO:0000313" key="1">
    <source>
        <dbReference type="EMBL" id="KAI4323450.1"/>
    </source>
</evidence>
<name>A0ACB9MKH5_BAUVA</name>
<dbReference type="Proteomes" id="UP000828941">
    <property type="component" value="Chromosome 9"/>
</dbReference>